<dbReference type="Proteomes" id="UP001431209">
    <property type="component" value="Unassembled WGS sequence"/>
</dbReference>
<gene>
    <name evidence="1" type="ORF">AKO1_011456</name>
</gene>
<evidence type="ECO:0000313" key="2">
    <source>
        <dbReference type="Proteomes" id="UP001431209"/>
    </source>
</evidence>
<dbReference type="PANTHER" id="PTHR31859:SF1">
    <property type="entry name" value="TETRATRICOPEPTIDE REPEAT PROTEIN 39C"/>
    <property type="match status" value="1"/>
</dbReference>
<reference evidence="1 2" key="1">
    <citation type="submission" date="2024-03" db="EMBL/GenBank/DDBJ databases">
        <title>The Acrasis kona genome and developmental transcriptomes reveal deep origins of eukaryotic multicellular pathways.</title>
        <authorList>
            <person name="Sheikh S."/>
            <person name="Fu C.-J."/>
            <person name="Brown M.W."/>
            <person name="Baldauf S.L."/>
        </authorList>
    </citation>
    <scope>NUCLEOTIDE SEQUENCE [LARGE SCALE GENOMIC DNA]</scope>
    <source>
        <strain evidence="1 2">ATCC MYA-3509</strain>
    </source>
</reference>
<sequence>MFRFFEQANFAIIEGRYESARSILEPYILSNALAAFEYIQIDLSRSNITGEDDLRANALKQLLAAETLLESHEKDDSHILSFAKDTARINKTAVQPLVEGYTFPPTEGAVPALDDMTDAQLIRNFRLLAQVMHAEIYVIKATLQYYASSMLKAANNIRKGYNNFEGPYKTMHSETSNTNIASPHFIHPDLIDYVDFGMGCYWYLISIAPKSLQSVLGFLGFNNDKKLGLQLVKRSVLHCARTFAGALLVYSLHYVFISSGFKSNKRRLEKFTPIIELCLNRFSSSPAVFALVSQYHRKFGNLDLAIDYNLKSVNISKEKLGIIPNAFLSDLGQCYYVKMDFESCIQILEQGLSKPGVFDGKGFIAVYLLCAYNMAQQVEKKKELLATLQNHIDKKSRIDKYAIEKLKMLKYIEKNETEVSLNLFCTHFDTIYARDRMDELDDSSNDLLLPMFNLFNSRFPPSVLPGITVDGQLAHLFVYTTLARRLGKLTQEQIMDNFKRIIAFSQKIKYEHQWAAFANYELASMVYKANGNKQSVMALLQAAADTKSFAMEEVFMTRIKTSMEQCGKLKQ</sequence>
<evidence type="ECO:0000313" key="1">
    <source>
        <dbReference type="EMBL" id="KAL0483630.1"/>
    </source>
</evidence>
<dbReference type="Pfam" id="PF10300">
    <property type="entry name" value="Iml2-TPR_39"/>
    <property type="match status" value="1"/>
</dbReference>
<proteinExistence type="predicted"/>
<name>A0AAW2Z3T9_9EUKA</name>
<protein>
    <submittedName>
        <fullName evidence="1">Tetratricopeptide repeat protein</fullName>
    </submittedName>
</protein>
<dbReference type="AlphaFoldDB" id="A0AAW2Z3T9"/>
<dbReference type="InterPro" id="IPR019412">
    <property type="entry name" value="IML2/TPR_39"/>
</dbReference>
<dbReference type="Gene3D" id="1.25.40.10">
    <property type="entry name" value="Tetratricopeptide repeat domain"/>
    <property type="match status" value="1"/>
</dbReference>
<dbReference type="InterPro" id="IPR011990">
    <property type="entry name" value="TPR-like_helical_dom_sf"/>
</dbReference>
<keyword evidence="2" id="KW-1185">Reference proteome</keyword>
<comment type="caution">
    <text evidence="1">The sequence shown here is derived from an EMBL/GenBank/DDBJ whole genome shotgun (WGS) entry which is preliminary data.</text>
</comment>
<dbReference type="EMBL" id="JAOPGA020000972">
    <property type="protein sequence ID" value="KAL0483630.1"/>
    <property type="molecule type" value="Genomic_DNA"/>
</dbReference>
<organism evidence="1 2">
    <name type="scientific">Acrasis kona</name>
    <dbReference type="NCBI Taxonomy" id="1008807"/>
    <lineage>
        <taxon>Eukaryota</taxon>
        <taxon>Discoba</taxon>
        <taxon>Heterolobosea</taxon>
        <taxon>Tetramitia</taxon>
        <taxon>Eutetramitia</taxon>
        <taxon>Acrasidae</taxon>
        <taxon>Acrasis</taxon>
    </lineage>
</organism>
<accession>A0AAW2Z3T9</accession>
<dbReference type="PANTHER" id="PTHR31859">
    <property type="entry name" value="TETRATRICOPEPTIDE REPEAT PROTEIN 39 FAMILY MEMBER"/>
    <property type="match status" value="1"/>
</dbReference>